<dbReference type="Pfam" id="PF09438">
    <property type="entry name" value="DUF2017"/>
    <property type="match status" value="1"/>
</dbReference>
<dbReference type="EMBL" id="LZKQ01000036">
    <property type="protein sequence ID" value="OBI90513.1"/>
    <property type="molecule type" value="Genomic_DNA"/>
</dbReference>
<dbReference type="RefSeq" id="WP_065119249.1">
    <property type="nucleotide sequence ID" value="NZ_LZKQ01000036.1"/>
</dbReference>
<feature type="region of interest" description="Disordered" evidence="1">
    <location>
        <begin position="42"/>
        <end position="93"/>
    </location>
</feature>
<accession>A0A1A3CUM6</accession>
<name>A0A1A3CUM6_MYCAS</name>
<proteinExistence type="predicted"/>
<dbReference type="Proteomes" id="UP000093795">
    <property type="component" value="Unassembled WGS sequence"/>
</dbReference>
<dbReference type="eggNOG" id="ENOG5032Z6K">
    <property type="taxonomic scope" value="Bacteria"/>
</dbReference>
<gene>
    <name evidence="2" type="ORF">A9X01_11515</name>
</gene>
<dbReference type="AlphaFoldDB" id="A0A1A3CUM6"/>
<sequence length="201" mass="22171">MRKWKRVETRSGPRFRSSLAPHESALLKNLVGAMVGLLDERQATSPSDELEEITGIKTGHSERPGDPTLGRLLPDFYRRDDSTPTNSSDPMSLQESEALNAALRSLHEPEIIDAKRVAAQRLLDTVPANGGRFELTEESANAWISAVNDLRLTLGVMLDIGPQGPERLPADHPLAAHFDVYQWLTVLQEYLVLVLMGKPAG</sequence>
<feature type="compositionally biased region" description="Polar residues" evidence="1">
    <location>
        <begin position="83"/>
        <end position="93"/>
    </location>
</feature>
<reference evidence="2 3" key="1">
    <citation type="submission" date="2016-06" db="EMBL/GenBank/DDBJ databases">
        <authorList>
            <person name="Kjaerup R.B."/>
            <person name="Dalgaard T.S."/>
            <person name="Juul-Madsen H.R."/>
        </authorList>
    </citation>
    <scope>NUCLEOTIDE SEQUENCE [LARGE SCALE GENOMIC DNA]</scope>
    <source>
        <strain evidence="2 3">1081914.2</strain>
    </source>
</reference>
<protein>
    <submittedName>
        <fullName evidence="2">Uncharacterized protein</fullName>
    </submittedName>
</protein>
<evidence type="ECO:0000313" key="2">
    <source>
        <dbReference type="EMBL" id="OBI90513.1"/>
    </source>
</evidence>
<dbReference type="STRING" id="1790.A5645_04505"/>
<comment type="caution">
    <text evidence="2">The sequence shown here is derived from an EMBL/GenBank/DDBJ whole genome shotgun (WGS) entry which is preliminary data.</text>
</comment>
<organism evidence="2 3">
    <name type="scientific">Mycobacterium asiaticum</name>
    <dbReference type="NCBI Taxonomy" id="1790"/>
    <lineage>
        <taxon>Bacteria</taxon>
        <taxon>Bacillati</taxon>
        <taxon>Actinomycetota</taxon>
        <taxon>Actinomycetes</taxon>
        <taxon>Mycobacteriales</taxon>
        <taxon>Mycobacteriaceae</taxon>
        <taxon>Mycobacterium</taxon>
    </lineage>
</organism>
<evidence type="ECO:0000313" key="3">
    <source>
        <dbReference type="Proteomes" id="UP000093795"/>
    </source>
</evidence>
<dbReference type="InterPro" id="IPR018561">
    <property type="entry name" value="AosR"/>
</dbReference>
<evidence type="ECO:0000256" key="1">
    <source>
        <dbReference type="SAM" id="MobiDB-lite"/>
    </source>
</evidence>
<dbReference type="OrthoDB" id="3268479at2"/>